<comment type="caution">
    <text evidence="2">The sequence shown here is derived from an EMBL/GenBank/DDBJ whole genome shotgun (WGS) entry which is preliminary data.</text>
</comment>
<reference evidence="2 3" key="1">
    <citation type="submission" date="2024-01" db="EMBL/GenBank/DDBJ databases">
        <title>The genome of the rayed Mediterranean limpet Patella caerulea (Linnaeus, 1758).</title>
        <authorList>
            <person name="Anh-Thu Weber A."/>
            <person name="Halstead-Nussloch G."/>
        </authorList>
    </citation>
    <scope>NUCLEOTIDE SEQUENCE [LARGE SCALE GENOMIC DNA]</scope>
    <source>
        <strain evidence="2">AATW-2023a</strain>
        <tissue evidence="2">Whole specimen</tissue>
    </source>
</reference>
<dbReference type="EMBL" id="JAZGQO010000007">
    <property type="protein sequence ID" value="KAK6182743.1"/>
    <property type="molecule type" value="Genomic_DNA"/>
</dbReference>
<dbReference type="AlphaFoldDB" id="A0AAN8PSR6"/>
<feature type="compositionally biased region" description="Polar residues" evidence="1">
    <location>
        <begin position="50"/>
        <end position="87"/>
    </location>
</feature>
<proteinExistence type="predicted"/>
<feature type="region of interest" description="Disordered" evidence="1">
    <location>
        <begin position="36"/>
        <end position="108"/>
    </location>
</feature>
<accession>A0AAN8PSR6</accession>
<sequence>MPGGQLRPEFHCSVCQQFGHSSPKCKLTASENYPSPRAYNMAPLGHSLQRPRQPTTSYTMSQRQPYYQSQQLATRASLNPTQNVNAWQNHPPQFNQPPPPESTSPIDQ</sequence>
<gene>
    <name evidence="2" type="ORF">SNE40_010357</name>
</gene>
<evidence type="ECO:0000256" key="1">
    <source>
        <dbReference type="SAM" id="MobiDB-lite"/>
    </source>
</evidence>
<name>A0AAN8PSR6_PATCE</name>
<keyword evidence="3" id="KW-1185">Reference proteome</keyword>
<dbReference type="Proteomes" id="UP001347796">
    <property type="component" value="Unassembled WGS sequence"/>
</dbReference>
<evidence type="ECO:0000313" key="2">
    <source>
        <dbReference type="EMBL" id="KAK6182743.1"/>
    </source>
</evidence>
<protein>
    <submittedName>
        <fullName evidence="2">Uncharacterized protein</fullName>
    </submittedName>
</protein>
<evidence type="ECO:0000313" key="3">
    <source>
        <dbReference type="Proteomes" id="UP001347796"/>
    </source>
</evidence>
<organism evidence="2 3">
    <name type="scientific">Patella caerulea</name>
    <name type="common">Rayed Mediterranean limpet</name>
    <dbReference type="NCBI Taxonomy" id="87958"/>
    <lineage>
        <taxon>Eukaryota</taxon>
        <taxon>Metazoa</taxon>
        <taxon>Spiralia</taxon>
        <taxon>Lophotrochozoa</taxon>
        <taxon>Mollusca</taxon>
        <taxon>Gastropoda</taxon>
        <taxon>Patellogastropoda</taxon>
        <taxon>Patelloidea</taxon>
        <taxon>Patellidae</taxon>
        <taxon>Patella</taxon>
    </lineage>
</organism>